<comment type="caution">
    <text evidence="2">The sequence shown here is derived from an EMBL/GenBank/DDBJ whole genome shotgun (WGS) entry which is preliminary data.</text>
</comment>
<keyword evidence="1" id="KW-0472">Membrane</keyword>
<dbReference type="InterPro" id="IPR008780">
    <property type="entry name" value="Plasmodium_Vir"/>
</dbReference>
<dbReference type="Proteomes" id="UP000195521">
    <property type="component" value="Unassembled WGS sequence"/>
</dbReference>
<sequence length="262" mass="31287">MTKDIYKFVGEFPQLKKIMEQNKEQSVNIGNCIGIERSVPQSFNSTIKEICEKAGNYISIIQEDYYNKFNESPCIYFYYWLYYNYGIHMNIKDTKDVYQFMINQFYNDYAFQCMNYKDIIITQEEMLNLNVLYDMHVNFNNISEKTKTCDKICECAKKCADIYMKQKDKCKYNTFPYFCNLIEEFRKKYNNKISSSNCDTNTPSSLPSLQSNNVITLTLILIVVTLGISSFLFMLYKFTTYGSRIRYQFMRKRNKYLNIDKE</sequence>
<dbReference type="RefSeq" id="XP_028547176.1">
    <property type="nucleotide sequence ID" value="XM_028691375.1"/>
</dbReference>
<dbReference type="Pfam" id="PF05795">
    <property type="entry name" value="Plasmodium_Vir"/>
    <property type="match status" value="1"/>
</dbReference>
<reference evidence="3" key="1">
    <citation type="submission" date="2017-04" db="EMBL/GenBank/DDBJ databases">
        <title>Plasmodium gonderi genome.</title>
        <authorList>
            <person name="Arisue N."/>
            <person name="Honma H."/>
            <person name="Kawai S."/>
            <person name="Tougan T."/>
            <person name="Tanabe K."/>
            <person name="Horii T."/>
        </authorList>
    </citation>
    <scope>NUCLEOTIDE SEQUENCE [LARGE SCALE GENOMIC DNA]</scope>
    <source>
        <strain evidence="3">ATCC 30045</strain>
    </source>
</reference>
<proteinExistence type="predicted"/>
<feature type="transmembrane region" description="Helical" evidence="1">
    <location>
        <begin position="214"/>
        <end position="236"/>
    </location>
</feature>
<keyword evidence="1" id="KW-0812">Transmembrane</keyword>
<dbReference type="EMBL" id="BDQF01000478">
    <property type="protein sequence ID" value="GAW84587.1"/>
    <property type="molecule type" value="Genomic_DNA"/>
</dbReference>
<gene>
    <name evidence="2" type="ORF">PGO_003840</name>
</gene>
<keyword evidence="3" id="KW-1185">Reference proteome</keyword>
<evidence type="ECO:0000313" key="3">
    <source>
        <dbReference type="Proteomes" id="UP000195521"/>
    </source>
</evidence>
<organism evidence="2 3">
    <name type="scientific">Plasmodium gonderi</name>
    <dbReference type="NCBI Taxonomy" id="77519"/>
    <lineage>
        <taxon>Eukaryota</taxon>
        <taxon>Sar</taxon>
        <taxon>Alveolata</taxon>
        <taxon>Apicomplexa</taxon>
        <taxon>Aconoidasida</taxon>
        <taxon>Haemosporida</taxon>
        <taxon>Plasmodiidae</taxon>
        <taxon>Plasmodium</taxon>
        <taxon>Plasmodium (Plasmodium)</taxon>
    </lineage>
</organism>
<evidence type="ECO:0000256" key="1">
    <source>
        <dbReference type="SAM" id="Phobius"/>
    </source>
</evidence>
<keyword evidence="1" id="KW-1133">Transmembrane helix</keyword>
<dbReference type="OrthoDB" id="387682at2759"/>
<accession>A0A1Y1JU01</accession>
<dbReference type="GeneID" id="39745395"/>
<dbReference type="AlphaFoldDB" id="A0A1Y1JU01"/>
<protein>
    <submittedName>
        <fullName evidence="2">Variable surface protein</fullName>
    </submittedName>
</protein>
<name>A0A1Y1JU01_PLAGO</name>
<evidence type="ECO:0000313" key="2">
    <source>
        <dbReference type="EMBL" id="GAW84587.1"/>
    </source>
</evidence>